<feature type="compositionally biased region" description="Basic and acidic residues" evidence="3">
    <location>
        <begin position="25"/>
        <end position="38"/>
    </location>
</feature>
<evidence type="ECO:0000313" key="5">
    <source>
        <dbReference type="EMBL" id="KOC68799.1"/>
    </source>
</evidence>
<dbReference type="EMBL" id="KQ415568">
    <property type="protein sequence ID" value="KOC58576.1"/>
    <property type="molecule type" value="Genomic_DNA"/>
</dbReference>
<dbReference type="GO" id="GO:0005778">
    <property type="term" value="C:peroxisomal membrane"/>
    <property type="evidence" value="ECO:0007669"/>
    <property type="project" value="TreeGrafter"/>
</dbReference>
<dbReference type="PANTHER" id="PTHR12774">
    <property type="entry name" value="PEROXISOMAL BIOGENESIS FACTOR 19"/>
    <property type="match status" value="1"/>
</dbReference>
<dbReference type="GO" id="GO:0033328">
    <property type="term" value="F:peroxisome membrane targeting sequence binding"/>
    <property type="evidence" value="ECO:0007669"/>
    <property type="project" value="TreeGrafter"/>
</dbReference>
<proteinExistence type="inferred from homology"/>
<dbReference type="InterPro" id="IPR038322">
    <property type="entry name" value="Pex19_C_sf"/>
</dbReference>
<dbReference type="OrthoDB" id="21292at2759"/>
<dbReference type="STRING" id="597456.A0A0L7QJ63"/>
<evidence type="ECO:0000256" key="2">
    <source>
        <dbReference type="ARBA" id="ARBA00029688"/>
    </source>
</evidence>
<feature type="compositionally biased region" description="Basic and acidic residues" evidence="3">
    <location>
        <begin position="1"/>
        <end position="11"/>
    </location>
</feature>
<dbReference type="Gene3D" id="1.20.120.900">
    <property type="entry name" value="Pex19, mPTS binding domain"/>
    <property type="match status" value="1"/>
</dbReference>
<evidence type="ECO:0000256" key="1">
    <source>
        <dbReference type="ARBA" id="ARBA00006326"/>
    </source>
</evidence>
<evidence type="ECO:0000256" key="3">
    <source>
        <dbReference type="SAM" id="MobiDB-lite"/>
    </source>
</evidence>
<sequence length="279" mass="31152">MADEKATKQAEDQELNDLLDSALEDFNKEQKSDKKDASKIGASESTTDKNVTDILEDTWSTDDAGKLLFKMMFLNGNNGELGVSPQTMARKLTSPTKDEDTSDKDIASIDFQSAIAGAMNDLSITTENLQNGADLSEIFGQAALEDCPDVIPPFLQVLLEHLLSKELLYPAMKQLAHEYPELLEEKKTTIPSNDLQRFTKQFELIQQICTELEKETDEDTAEMKKKRFETKMSLMQEVLSCGQLPEELIGPTTRTDAEGDPVIPALLRNMEPPQHCCLM</sequence>
<dbReference type="Proteomes" id="UP000053825">
    <property type="component" value="Unassembled WGS sequence"/>
</dbReference>
<dbReference type="GO" id="GO:0045046">
    <property type="term" value="P:protein import into peroxisome membrane"/>
    <property type="evidence" value="ECO:0007669"/>
    <property type="project" value="TreeGrafter"/>
</dbReference>
<name>A0A0L7QJ63_9HYME</name>
<dbReference type="EMBL" id="KQ414614">
    <property type="protein sequence ID" value="KOC68799.1"/>
    <property type="molecule type" value="Genomic_DNA"/>
</dbReference>
<dbReference type="InterPro" id="IPR006708">
    <property type="entry name" value="Pex19"/>
</dbReference>
<keyword evidence="6" id="KW-1185">Reference proteome</keyword>
<evidence type="ECO:0000313" key="6">
    <source>
        <dbReference type="Proteomes" id="UP000053825"/>
    </source>
</evidence>
<evidence type="ECO:0000313" key="4">
    <source>
        <dbReference type="EMBL" id="KOC58576.1"/>
    </source>
</evidence>
<feature type="region of interest" description="Disordered" evidence="3">
    <location>
        <begin position="1"/>
        <end position="48"/>
    </location>
</feature>
<organism evidence="4 6">
    <name type="scientific">Habropoda laboriosa</name>
    <dbReference type="NCBI Taxonomy" id="597456"/>
    <lineage>
        <taxon>Eukaryota</taxon>
        <taxon>Metazoa</taxon>
        <taxon>Ecdysozoa</taxon>
        <taxon>Arthropoda</taxon>
        <taxon>Hexapoda</taxon>
        <taxon>Insecta</taxon>
        <taxon>Pterygota</taxon>
        <taxon>Neoptera</taxon>
        <taxon>Endopterygota</taxon>
        <taxon>Hymenoptera</taxon>
        <taxon>Apocrita</taxon>
        <taxon>Aculeata</taxon>
        <taxon>Apoidea</taxon>
        <taxon>Anthophila</taxon>
        <taxon>Apidae</taxon>
        <taxon>Habropoda</taxon>
    </lineage>
</organism>
<dbReference type="Pfam" id="PF04614">
    <property type="entry name" value="Pex19"/>
    <property type="match status" value="1"/>
</dbReference>
<dbReference type="AlphaFoldDB" id="A0A0L7QJ63"/>
<protein>
    <recommendedName>
        <fullName evidence="2">Peroxin-19</fullName>
    </recommendedName>
</protein>
<reference evidence="4 6" key="1">
    <citation type="submission" date="2015-07" db="EMBL/GenBank/DDBJ databases">
        <title>The genome of Habropoda laboriosa.</title>
        <authorList>
            <person name="Pan H."/>
            <person name="Kapheim K."/>
        </authorList>
    </citation>
    <scope>NUCLEOTIDE SEQUENCE [LARGE SCALE GENOMIC DNA]</scope>
    <source>
        <strain evidence="4">0110345459</strain>
    </source>
</reference>
<comment type="similarity">
    <text evidence="1">Belongs to the peroxin-19 family.</text>
</comment>
<gene>
    <name evidence="4" type="ORF">WH47_09232</name>
    <name evidence="5" type="ORF">WH47_10787</name>
</gene>
<dbReference type="PANTHER" id="PTHR12774:SF2">
    <property type="entry name" value="PEROXISOMAL BIOGENESIS FACTOR 19"/>
    <property type="match status" value="1"/>
</dbReference>
<accession>A0A0L7QJ63</accession>